<dbReference type="GO" id="GO:0046872">
    <property type="term" value="F:metal ion binding"/>
    <property type="evidence" value="ECO:0007669"/>
    <property type="project" value="InterPro"/>
</dbReference>
<dbReference type="CDD" id="cd00845">
    <property type="entry name" value="MPP_UshA_N_like"/>
    <property type="match status" value="1"/>
</dbReference>
<evidence type="ECO:0000313" key="4">
    <source>
        <dbReference type="EMBL" id="AXJ01049.1"/>
    </source>
</evidence>
<dbReference type="PANTHER" id="PTHR11575:SF24">
    <property type="entry name" value="5'-NUCLEOTIDASE"/>
    <property type="match status" value="1"/>
</dbReference>
<dbReference type="AlphaFoldDB" id="A0A345UKP7"/>
<dbReference type="SUPFAM" id="SSF56300">
    <property type="entry name" value="Metallo-dependent phosphatases"/>
    <property type="match status" value="1"/>
</dbReference>
<dbReference type="PROSITE" id="PS51318">
    <property type="entry name" value="TAT"/>
    <property type="match status" value="1"/>
</dbReference>
<dbReference type="OrthoDB" id="9775118at2"/>
<dbReference type="InterPro" id="IPR006146">
    <property type="entry name" value="5'-Nucleotdase_CS"/>
</dbReference>
<dbReference type="InterPro" id="IPR006311">
    <property type="entry name" value="TAT_signal"/>
</dbReference>
<dbReference type="GO" id="GO:0000166">
    <property type="term" value="F:nucleotide binding"/>
    <property type="evidence" value="ECO:0007669"/>
    <property type="project" value="UniProtKB-KW"/>
</dbReference>
<dbReference type="GO" id="GO:0009166">
    <property type="term" value="P:nucleotide catabolic process"/>
    <property type="evidence" value="ECO:0007669"/>
    <property type="project" value="InterPro"/>
</dbReference>
<keyword evidence="5" id="KW-1185">Reference proteome</keyword>
<dbReference type="GO" id="GO:0016788">
    <property type="term" value="F:hydrolase activity, acting on ester bonds"/>
    <property type="evidence" value="ECO:0007669"/>
    <property type="project" value="InterPro"/>
</dbReference>
<feature type="domain" description="Calcineurin-like phosphoesterase" evidence="3">
    <location>
        <begin position="40"/>
        <end position="257"/>
    </location>
</feature>
<sequence length="314" mass="34378">MLNRRAFLKQIATAGAGLGLVGLTPLLSYGNRRSSTKTITIMHTNDTHARIDPFPMGAGRYEGLGGAARRAALIQKIRAQQPNNLLLDAGDTFQGTPYFNFYGGALDFELMSMMGYDASTIGNHEFDNEVKGFVDVAPKANFPFVISNYDFSGAPDMGAFTREVLIKDVDGVRIGIFGLGIAFDGLVLPHLHQGVSYIRPQLVARQLVRRLRVDYACDMVVCLSHLGLEYSTYRPSDMVIAQEVDGIDLIIGGHTHTLLDEPRIIEKGSGRPTVISQVGHAGVVLGRLDFEFDRTNRIRRVLVANQEVNPETAG</sequence>
<evidence type="ECO:0000256" key="1">
    <source>
        <dbReference type="ARBA" id="ARBA00006654"/>
    </source>
</evidence>
<dbReference type="Proteomes" id="UP000254808">
    <property type="component" value="Chromosome"/>
</dbReference>
<proteinExistence type="inferred from homology"/>
<dbReference type="Gene3D" id="3.60.21.10">
    <property type="match status" value="1"/>
</dbReference>
<evidence type="ECO:0000259" key="3">
    <source>
        <dbReference type="Pfam" id="PF00149"/>
    </source>
</evidence>
<dbReference type="Pfam" id="PF00149">
    <property type="entry name" value="Metallophos"/>
    <property type="match status" value="1"/>
</dbReference>
<dbReference type="RefSeq" id="WP_114984283.1">
    <property type="nucleotide sequence ID" value="NZ_CP027806.1"/>
</dbReference>
<keyword evidence="2" id="KW-0378">Hydrolase</keyword>
<protein>
    <submittedName>
        <fullName evidence="4">5'-nucleotidase</fullName>
    </submittedName>
</protein>
<organism evidence="4 5">
    <name type="scientific">Cyclonatronum proteinivorum</name>
    <dbReference type="NCBI Taxonomy" id="1457365"/>
    <lineage>
        <taxon>Bacteria</taxon>
        <taxon>Pseudomonadati</taxon>
        <taxon>Balneolota</taxon>
        <taxon>Balneolia</taxon>
        <taxon>Balneolales</taxon>
        <taxon>Cyclonatronaceae</taxon>
        <taxon>Cyclonatronum</taxon>
    </lineage>
</organism>
<dbReference type="InterPro" id="IPR029052">
    <property type="entry name" value="Metallo-depent_PP-like"/>
</dbReference>
<evidence type="ECO:0000256" key="2">
    <source>
        <dbReference type="RuleBase" id="RU362119"/>
    </source>
</evidence>
<gene>
    <name evidence="4" type="ORF">CYPRO_1799</name>
</gene>
<dbReference type="PROSITE" id="PS00786">
    <property type="entry name" value="5_NUCLEOTIDASE_2"/>
    <property type="match status" value="1"/>
</dbReference>
<dbReference type="InterPro" id="IPR006179">
    <property type="entry name" value="5_nucleotidase/apyrase"/>
</dbReference>
<keyword evidence="2" id="KW-0547">Nucleotide-binding</keyword>
<name>A0A345UKP7_9BACT</name>
<dbReference type="NCBIfam" id="TIGR01409">
    <property type="entry name" value="TAT_signal_seq"/>
    <property type="match status" value="1"/>
</dbReference>
<dbReference type="PRINTS" id="PR01607">
    <property type="entry name" value="APYRASEFAMLY"/>
</dbReference>
<dbReference type="PROSITE" id="PS00785">
    <property type="entry name" value="5_NUCLEOTIDASE_1"/>
    <property type="match status" value="1"/>
</dbReference>
<dbReference type="InterPro" id="IPR004843">
    <property type="entry name" value="Calcineurin-like_PHP"/>
</dbReference>
<dbReference type="EMBL" id="CP027806">
    <property type="protein sequence ID" value="AXJ01049.1"/>
    <property type="molecule type" value="Genomic_DNA"/>
</dbReference>
<dbReference type="PANTHER" id="PTHR11575">
    <property type="entry name" value="5'-NUCLEOTIDASE-RELATED"/>
    <property type="match status" value="1"/>
</dbReference>
<dbReference type="KEGG" id="cprv:CYPRO_1799"/>
<evidence type="ECO:0000313" key="5">
    <source>
        <dbReference type="Proteomes" id="UP000254808"/>
    </source>
</evidence>
<dbReference type="InterPro" id="IPR019546">
    <property type="entry name" value="TAT_signal_bac_arc"/>
</dbReference>
<comment type="similarity">
    <text evidence="1 2">Belongs to the 5'-nucleotidase family.</text>
</comment>
<reference evidence="4 5" key="1">
    <citation type="submission" date="2018-03" db="EMBL/GenBank/DDBJ databases">
        <title>Phenotypic and genomic properties of Cyclonatronum proteinivorum gen. nov., sp. nov., a haloalkaliphilic bacteroidete from soda lakes possessing Na+-translocating rhodopsin.</title>
        <authorList>
            <person name="Toshchakov S.V."/>
            <person name="Korzhenkov A."/>
            <person name="Samarov N.I."/>
            <person name="Kublanov I.V."/>
            <person name="Muntyan M.S."/>
            <person name="Sorokin D.Y."/>
        </authorList>
    </citation>
    <scope>NUCLEOTIDE SEQUENCE [LARGE SCALE GENOMIC DNA]</scope>
    <source>
        <strain evidence="4 5">Omega</strain>
    </source>
</reference>
<accession>A0A345UKP7</accession>